<gene>
    <name evidence="1" type="ORF">MM171B00623_0018</name>
</gene>
<accession>A0A6M3M6Y5</accession>
<protein>
    <submittedName>
        <fullName evidence="1">Uncharacterized protein</fullName>
    </submittedName>
</protein>
<sequence>MSEMRGVHPCPRCGANDWTPILWVDGPPYDECNKCGYKFTSKDIPQSSTPTKVKTE</sequence>
<evidence type="ECO:0000313" key="1">
    <source>
        <dbReference type="EMBL" id="QJB03581.1"/>
    </source>
</evidence>
<proteinExistence type="predicted"/>
<reference evidence="1" key="1">
    <citation type="submission" date="2020-03" db="EMBL/GenBank/DDBJ databases">
        <title>The deep terrestrial virosphere.</title>
        <authorList>
            <person name="Holmfeldt K."/>
            <person name="Nilsson E."/>
            <person name="Simone D."/>
            <person name="Lopez-Fernandez M."/>
            <person name="Wu X."/>
            <person name="de Brujin I."/>
            <person name="Lundin D."/>
            <person name="Andersson A."/>
            <person name="Bertilsson S."/>
            <person name="Dopson M."/>
        </authorList>
    </citation>
    <scope>NUCLEOTIDE SEQUENCE</scope>
    <source>
        <strain evidence="1">MM171B00623</strain>
    </source>
</reference>
<dbReference type="EMBL" id="MT143852">
    <property type="protein sequence ID" value="QJB03581.1"/>
    <property type="molecule type" value="Genomic_DNA"/>
</dbReference>
<name>A0A6M3M6Y5_9ZZZZ</name>
<dbReference type="AlphaFoldDB" id="A0A6M3M6Y5"/>
<organism evidence="1">
    <name type="scientific">viral metagenome</name>
    <dbReference type="NCBI Taxonomy" id="1070528"/>
    <lineage>
        <taxon>unclassified sequences</taxon>
        <taxon>metagenomes</taxon>
        <taxon>organismal metagenomes</taxon>
    </lineage>
</organism>